<accession>A0ABQ7FS60</accession>
<keyword evidence="2" id="KW-1185">Reference proteome</keyword>
<gene>
    <name evidence="1" type="ORF">DUNSADRAFT_10230</name>
</gene>
<organism evidence="1 2">
    <name type="scientific">Dunaliella salina</name>
    <name type="common">Green alga</name>
    <name type="synonym">Protococcus salinus</name>
    <dbReference type="NCBI Taxonomy" id="3046"/>
    <lineage>
        <taxon>Eukaryota</taxon>
        <taxon>Viridiplantae</taxon>
        <taxon>Chlorophyta</taxon>
        <taxon>core chlorophytes</taxon>
        <taxon>Chlorophyceae</taxon>
        <taxon>CS clade</taxon>
        <taxon>Chlamydomonadales</taxon>
        <taxon>Dunaliellaceae</taxon>
        <taxon>Dunaliella</taxon>
    </lineage>
</organism>
<sequence length="134" mass="14169">MHLELGATTSVEVQAFRSFVVTQSSRNVSNACVFTALSMFFSFFKTVSSVGATPTSVLVAALPVCAYAAASVAMKCRPAGQEVGGHWFGSSRSGIRKPAGFSLSSLPESEFHSGASEDHCSMHSSERKLCHTSN</sequence>
<evidence type="ECO:0000313" key="1">
    <source>
        <dbReference type="EMBL" id="KAF5825421.1"/>
    </source>
</evidence>
<protein>
    <recommendedName>
        <fullName evidence="3">Encoded protein</fullName>
    </recommendedName>
</protein>
<comment type="caution">
    <text evidence="1">The sequence shown here is derived from an EMBL/GenBank/DDBJ whole genome shotgun (WGS) entry which is preliminary data.</text>
</comment>
<dbReference type="Proteomes" id="UP000815325">
    <property type="component" value="Unassembled WGS sequence"/>
</dbReference>
<evidence type="ECO:0000313" key="2">
    <source>
        <dbReference type="Proteomes" id="UP000815325"/>
    </source>
</evidence>
<name>A0ABQ7FS60_DUNSA</name>
<dbReference type="EMBL" id="MU073170">
    <property type="protein sequence ID" value="KAF5825421.1"/>
    <property type="molecule type" value="Genomic_DNA"/>
</dbReference>
<proteinExistence type="predicted"/>
<evidence type="ECO:0008006" key="3">
    <source>
        <dbReference type="Google" id="ProtNLM"/>
    </source>
</evidence>
<reference evidence="1" key="1">
    <citation type="submission" date="2017-08" db="EMBL/GenBank/DDBJ databases">
        <authorList>
            <person name="Polle J.E."/>
            <person name="Barry K."/>
            <person name="Cushman J."/>
            <person name="Schmutz J."/>
            <person name="Tran D."/>
            <person name="Hathwaick L.T."/>
            <person name="Yim W.C."/>
            <person name="Jenkins J."/>
            <person name="Mckie-Krisberg Z.M."/>
            <person name="Prochnik S."/>
            <person name="Lindquist E."/>
            <person name="Dockter R.B."/>
            <person name="Adam C."/>
            <person name="Molina H."/>
            <person name="Bunkerborg J."/>
            <person name="Jin E."/>
            <person name="Buchheim M."/>
            <person name="Magnuson J."/>
        </authorList>
    </citation>
    <scope>NUCLEOTIDE SEQUENCE</scope>
    <source>
        <strain evidence="1">CCAP 19/18</strain>
    </source>
</reference>